<dbReference type="AlphaFoldDB" id="A0A1D7TYW6"/>
<organism evidence="3 4">
    <name type="scientific">Bosea vaviloviae</name>
    <dbReference type="NCBI Taxonomy" id="1526658"/>
    <lineage>
        <taxon>Bacteria</taxon>
        <taxon>Pseudomonadati</taxon>
        <taxon>Pseudomonadota</taxon>
        <taxon>Alphaproteobacteria</taxon>
        <taxon>Hyphomicrobiales</taxon>
        <taxon>Boseaceae</taxon>
        <taxon>Bosea</taxon>
    </lineage>
</organism>
<evidence type="ECO:0000313" key="4">
    <source>
        <dbReference type="Proteomes" id="UP000094969"/>
    </source>
</evidence>
<dbReference type="SMART" id="SM00267">
    <property type="entry name" value="GGDEF"/>
    <property type="match status" value="1"/>
</dbReference>
<dbReference type="InterPro" id="IPR043128">
    <property type="entry name" value="Rev_trsase/Diguanyl_cyclase"/>
</dbReference>
<proteinExistence type="predicted"/>
<accession>A0A1D7TYW6</accession>
<dbReference type="STRING" id="1526658.BHK69_07400"/>
<dbReference type="InterPro" id="IPR000160">
    <property type="entry name" value="GGDEF_dom"/>
</dbReference>
<reference evidence="3 4" key="1">
    <citation type="journal article" date="2015" name="Antonie Van Leeuwenhoek">
        <title>Bosea vaviloviae sp. nov., a new species of slow-growing rhizobia isolated from nodules of the relict species Vavilovia formosa (Stev.) Fed.</title>
        <authorList>
            <person name="Safronova V.I."/>
            <person name="Kuznetsova I.G."/>
            <person name="Sazanova A.L."/>
            <person name="Kimeklis A.K."/>
            <person name="Belimov A.A."/>
            <person name="Andronov E.E."/>
            <person name="Pinaev A.G."/>
            <person name="Chizhevskaya E.P."/>
            <person name="Pukhaev A.R."/>
            <person name="Popov K.P."/>
            <person name="Willems A."/>
            <person name="Tikhonovich I.A."/>
        </authorList>
    </citation>
    <scope>NUCLEOTIDE SEQUENCE [LARGE SCALE GENOMIC DNA]</scope>
    <source>
        <strain evidence="3 4">Vaf18</strain>
    </source>
</reference>
<dbReference type="NCBIfam" id="TIGR00254">
    <property type="entry name" value="GGDEF"/>
    <property type="match status" value="1"/>
</dbReference>
<dbReference type="PANTHER" id="PTHR44757:SF2">
    <property type="entry name" value="BIOFILM ARCHITECTURE MAINTENANCE PROTEIN MBAA"/>
    <property type="match status" value="1"/>
</dbReference>
<dbReference type="KEGG" id="bvv:BHK69_07400"/>
<dbReference type="PANTHER" id="PTHR44757">
    <property type="entry name" value="DIGUANYLATE CYCLASE DGCP"/>
    <property type="match status" value="1"/>
</dbReference>
<dbReference type="Pfam" id="PF00990">
    <property type="entry name" value="GGDEF"/>
    <property type="match status" value="1"/>
</dbReference>
<dbReference type="CDD" id="cd01949">
    <property type="entry name" value="GGDEF"/>
    <property type="match status" value="1"/>
</dbReference>
<evidence type="ECO:0000259" key="2">
    <source>
        <dbReference type="PROSITE" id="PS50887"/>
    </source>
</evidence>
<name>A0A1D7TYW6_9HYPH</name>
<dbReference type="Pfam" id="PF00563">
    <property type="entry name" value="EAL"/>
    <property type="match status" value="1"/>
</dbReference>
<dbReference type="SUPFAM" id="SSF141868">
    <property type="entry name" value="EAL domain-like"/>
    <property type="match status" value="1"/>
</dbReference>
<dbReference type="CDD" id="cd01948">
    <property type="entry name" value="EAL"/>
    <property type="match status" value="1"/>
</dbReference>
<dbReference type="Gene3D" id="3.20.20.450">
    <property type="entry name" value="EAL domain"/>
    <property type="match status" value="1"/>
</dbReference>
<dbReference type="Proteomes" id="UP000094969">
    <property type="component" value="Chromosome"/>
</dbReference>
<evidence type="ECO:0000259" key="1">
    <source>
        <dbReference type="PROSITE" id="PS50883"/>
    </source>
</evidence>
<dbReference type="SUPFAM" id="SSF55073">
    <property type="entry name" value="Nucleotide cyclase"/>
    <property type="match status" value="1"/>
</dbReference>
<dbReference type="InterPro" id="IPR052155">
    <property type="entry name" value="Biofilm_reg_signaling"/>
</dbReference>
<feature type="domain" description="EAL" evidence="1">
    <location>
        <begin position="262"/>
        <end position="516"/>
    </location>
</feature>
<dbReference type="PROSITE" id="PS50883">
    <property type="entry name" value="EAL"/>
    <property type="match status" value="1"/>
</dbReference>
<dbReference type="EMBL" id="CP017147">
    <property type="protein sequence ID" value="AOO80313.1"/>
    <property type="molecule type" value="Genomic_DNA"/>
</dbReference>
<keyword evidence="4" id="KW-1185">Reference proteome</keyword>
<protein>
    <submittedName>
        <fullName evidence="3">Diguanylate cyclase</fullName>
    </submittedName>
</protein>
<dbReference type="InterPro" id="IPR001633">
    <property type="entry name" value="EAL_dom"/>
</dbReference>
<feature type="domain" description="GGDEF" evidence="2">
    <location>
        <begin position="120"/>
        <end position="253"/>
    </location>
</feature>
<dbReference type="InterPro" id="IPR029787">
    <property type="entry name" value="Nucleotide_cyclase"/>
</dbReference>
<dbReference type="Gene3D" id="3.30.70.270">
    <property type="match status" value="1"/>
</dbReference>
<dbReference type="PROSITE" id="PS50887">
    <property type="entry name" value="GGDEF"/>
    <property type="match status" value="1"/>
</dbReference>
<gene>
    <name evidence="3" type="ORF">BHK69_07400</name>
</gene>
<dbReference type="SMART" id="SM00052">
    <property type="entry name" value="EAL"/>
    <property type="match status" value="1"/>
</dbReference>
<dbReference type="RefSeq" id="WP_069689533.1">
    <property type="nucleotide sequence ID" value="NZ_CP017147.1"/>
</dbReference>
<sequence length="536" mass="58874">MTTSIDFETLLDVLDGLPVGIAAASQNLSIYANRQGLAHAALPAGQRDAVLAGRTINVQQLSLSIGGVPHQVRLSLDVTEQRALEDDLFRRAYFDDLTGLPNRGLLERSVAALTASDREQTFALAFLDLDGFKNINDYYGHAVGDALLVKVAQRLSGELRPCDLMARVGGDEFVLLLSPAGPMEEIAARVEHFLSRLKEPYFIEGSEILTSASVGVSLYPADGRSYDALCSNADRAMYRIKGTTKGSVQFFSPGVDHAASERMKIEQRLRLAVRDRRLRCAYQPKVDFRSNEVVGVEVLLRWMDEEGVIHPPGDFVNLAVELGLMDEITHLVLAEATGAIDRIDSAFGATSTISLNVAARQADEPVFMRSLVDAIEATGCAQRFMIELTEEAFLSKSRFQTQVLPMIREIGARVSIDDFGVGYSSLAALADITADEIKVDRSFITAIHQRPRSQSILKTIESLADALDMSIIVEGVETIEELLYLQAATRIRLAQGYYFAKPMFLDEMTTRTPDLSLRQAPAPLRSPLVRAVGYRS</sequence>
<dbReference type="InterPro" id="IPR035919">
    <property type="entry name" value="EAL_sf"/>
</dbReference>
<evidence type="ECO:0000313" key="3">
    <source>
        <dbReference type="EMBL" id="AOO80313.1"/>
    </source>
</evidence>